<dbReference type="Proteomes" id="UP000013827">
    <property type="component" value="Unassembled WGS sequence"/>
</dbReference>
<evidence type="ECO:0000313" key="2">
    <source>
        <dbReference type="EnsemblProtists" id="EOD04765"/>
    </source>
</evidence>
<feature type="compositionally biased region" description="Low complexity" evidence="1">
    <location>
        <begin position="94"/>
        <end position="105"/>
    </location>
</feature>
<reference evidence="3" key="1">
    <citation type="journal article" date="2013" name="Nature">
        <title>Pan genome of the phytoplankton Emiliania underpins its global distribution.</title>
        <authorList>
            <person name="Read B.A."/>
            <person name="Kegel J."/>
            <person name="Klute M.J."/>
            <person name="Kuo A."/>
            <person name="Lefebvre S.C."/>
            <person name="Maumus F."/>
            <person name="Mayer C."/>
            <person name="Miller J."/>
            <person name="Monier A."/>
            <person name="Salamov A."/>
            <person name="Young J."/>
            <person name="Aguilar M."/>
            <person name="Claverie J.M."/>
            <person name="Frickenhaus S."/>
            <person name="Gonzalez K."/>
            <person name="Herman E.K."/>
            <person name="Lin Y.C."/>
            <person name="Napier J."/>
            <person name="Ogata H."/>
            <person name="Sarno A.F."/>
            <person name="Shmutz J."/>
            <person name="Schroeder D."/>
            <person name="de Vargas C."/>
            <person name="Verret F."/>
            <person name="von Dassow P."/>
            <person name="Valentin K."/>
            <person name="Van de Peer Y."/>
            <person name="Wheeler G."/>
            <person name="Dacks J.B."/>
            <person name="Delwiche C.F."/>
            <person name="Dyhrman S.T."/>
            <person name="Glockner G."/>
            <person name="John U."/>
            <person name="Richards T."/>
            <person name="Worden A.Z."/>
            <person name="Zhang X."/>
            <person name="Grigoriev I.V."/>
            <person name="Allen A.E."/>
            <person name="Bidle K."/>
            <person name="Borodovsky M."/>
            <person name="Bowler C."/>
            <person name="Brownlee C."/>
            <person name="Cock J.M."/>
            <person name="Elias M."/>
            <person name="Gladyshev V.N."/>
            <person name="Groth M."/>
            <person name="Guda C."/>
            <person name="Hadaegh A."/>
            <person name="Iglesias-Rodriguez M.D."/>
            <person name="Jenkins J."/>
            <person name="Jones B.M."/>
            <person name="Lawson T."/>
            <person name="Leese F."/>
            <person name="Lindquist E."/>
            <person name="Lobanov A."/>
            <person name="Lomsadze A."/>
            <person name="Malik S.B."/>
            <person name="Marsh M.E."/>
            <person name="Mackinder L."/>
            <person name="Mock T."/>
            <person name="Mueller-Roeber B."/>
            <person name="Pagarete A."/>
            <person name="Parker M."/>
            <person name="Probert I."/>
            <person name="Quesneville H."/>
            <person name="Raines C."/>
            <person name="Rensing S.A."/>
            <person name="Riano-Pachon D.M."/>
            <person name="Richier S."/>
            <person name="Rokitta S."/>
            <person name="Shiraiwa Y."/>
            <person name="Soanes D.M."/>
            <person name="van der Giezen M."/>
            <person name="Wahlund T.M."/>
            <person name="Williams B."/>
            <person name="Wilson W."/>
            <person name="Wolfe G."/>
            <person name="Wurch L.L."/>
        </authorList>
    </citation>
    <scope>NUCLEOTIDE SEQUENCE</scope>
</reference>
<dbReference type="AlphaFoldDB" id="A0A0D3I0I0"/>
<reference evidence="2" key="2">
    <citation type="submission" date="2024-10" db="UniProtKB">
        <authorList>
            <consortium name="EnsemblProtists"/>
        </authorList>
    </citation>
    <scope>IDENTIFICATION</scope>
</reference>
<organism evidence="2 3">
    <name type="scientific">Emiliania huxleyi (strain CCMP1516)</name>
    <dbReference type="NCBI Taxonomy" id="280463"/>
    <lineage>
        <taxon>Eukaryota</taxon>
        <taxon>Haptista</taxon>
        <taxon>Haptophyta</taxon>
        <taxon>Prymnesiophyceae</taxon>
        <taxon>Isochrysidales</taxon>
        <taxon>Noelaerhabdaceae</taxon>
        <taxon>Emiliania</taxon>
    </lineage>
</organism>
<dbReference type="EnsemblProtists" id="EOD04765">
    <property type="protein sequence ID" value="EOD04765"/>
    <property type="gene ID" value="EMIHUDRAFT_250452"/>
</dbReference>
<feature type="compositionally biased region" description="Basic residues" evidence="1">
    <location>
        <begin position="123"/>
        <end position="132"/>
    </location>
</feature>
<dbReference type="PaxDb" id="2903-EOD04765"/>
<dbReference type="KEGG" id="ehx:EMIHUDRAFT_250452"/>
<protein>
    <recommendedName>
        <fullName evidence="4">DDE-1 domain-containing protein</fullName>
    </recommendedName>
</protein>
<feature type="region of interest" description="Disordered" evidence="1">
    <location>
        <begin position="30"/>
        <end position="136"/>
    </location>
</feature>
<name>A0A0D3I0I0_EMIH1</name>
<evidence type="ECO:0000313" key="3">
    <source>
        <dbReference type="Proteomes" id="UP000013827"/>
    </source>
</evidence>
<feature type="compositionally biased region" description="Polar residues" evidence="1">
    <location>
        <begin position="52"/>
        <end position="63"/>
    </location>
</feature>
<feature type="compositionally biased region" description="Basic and acidic residues" evidence="1">
    <location>
        <begin position="108"/>
        <end position="122"/>
    </location>
</feature>
<sequence>MERGRGLFSFFTALSAANPSEVKAAKEARAARDKADADACGERSKAAKKAASQSCWNEATASGSKKGLSNDPEAIRSRERRKREAAKREKQRAKAFNDSNAAAANHPEPADVEKETHYTDNKGRKRKRKTLRSRTDGVRYTKAGSVIYSDTECRMVAETFDRIKARNLPGDTELYAKTAKDLRSRLPTTFSKLGRQQVRQIILRRERTGALDGRGRFTPLPAVLITAILLAFTSVVKARATVISAPMLQPIAIGIIIAHGYTSLLREGRGKRGEFCCGLHFVRGLMKQKGWRNVKPQGDTRKVPPNWAELVHAMVLRLAYFVWQHDIPKELRKGKTWITEEMHKSGDKSLQNHGDKRQCTVVTATSAAGEMLPHQTVMEGKTVRALPNLGAPYSYSHTLNKSNSKGTRSFCFVPSPVVAATWITGIASFCLTANHWSDNITSRAWITDVVVPYFKRKIEEMRATSLESCKEFGTQVCVVIVDVWWGWIDAGWKAWLAETHPWIRLLYVPPRCTPKGQPMDAGIIAMLKGILRRQYGTWVCDLVQRQLRGGTKPEEITVPSDVPTCKRNLVNWLSEAVPEMNTTEKSGMLKCWEATGLHKAWNKDTQREAVKKLQDGLFPNLDLDQYNLGDEGMMKVVAALVADAQDNSEDQDAGWPGLPVLQTVPGTVAQEWERWIDWDSLGSASSA</sequence>
<dbReference type="GeneID" id="17250916"/>
<dbReference type="HOGENOM" id="CLU_400869_0_0_1"/>
<keyword evidence="3" id="KW-1185">Reference proteome</keyword>
<dbReference type="RefSeq" id="XP_005757194.1">
    <property type="nucleotide sequence ID" value="XM_005757137.1"/>
</dbReference>
<evidence type="ECO:0008006" key="4">
    <source>
        <dbReference type="Google" id="ProtNLM"/>
    </source>
</evidence>
<feature type="compositionally biased region" description="Basic and acidic residues" evidence="1">
    <location>
        <begin position="30"/>
        <end position="45"/>
    </location>
</feature>
<proteinExistence type="predicted"/>
<evidence type="ECO:0000256" key="1">
    <source>
        <dbReference type="SAM" id="MobiDB-lite"/>
    </source>
</evidence>
<feature type="compositionally biased region" description="Basic residues" evidence="1">
    <location>
        <begin position="78"/>
        <end position="93"/>
    </location>
</feature>
<accession>A0A0D3I0I0</accession>